<evidence type="ECO:0000256" key="2">
    <source>
        <dbReference type="ARBA" id="ARBA00010471"/>
    </source>
</evidence>
<keyword evidence="9" id="KW-0406">Ion transport</keyword>
<evidence type="ECO:0000259" key="17">
    <source>
        <dbReference type="Pfam" id="PF12534"/>
    </source>
</evidence>
<evidence type="ECO:0000256" key="15">
    <source>
        <dbReference type="ARBA" id="ARBA00024167"/>
    </source>
</evidence>
<dbReference type="SUPFAM" id="SSF52058">
    <property type="entry name" value="L domain-like"/>
    <property type="match status" value="1"/>
</dbReference>
<accession>A0A3B4AVU1</accession>
<dbReference type="Pfam" id="PF12534">
    <property type="entry name" value="Pannexin_like"/>
    <property type="match status" value="1"/>
</dbReference>
<dbReference type="SMART" id="SM00365">
    <property type="entry name" value="LRR_SD22"/>
    <property type="match status" value="4"/>
</dbReference>
<dbReference type="InterPro" id="IPR021040">
    <property type="entry name" value="LRRC8_Pannexin-like"/>
</dbReference>
<keyword evidence="10 16" id="KW-0472">Membrane</keyword>
<dbReference type="AlphaFoldDB" id="A0A3B4AVU1"/>
<reference evidence="18" key="2">
    <citation type="submission" date="2025-09" db="UniProtKB">
        <authorList>
            <consortium name="Ensembl"/>
        </authorList>
    </citation>
    <scope>IDENTIFICATION</scope>
</reference>
<feature type="domain" description="LRRC8 pannexin-like TM region" evidence="17">
    <location>
        <begin position="1"/>
        <end position="303"/>
    </location>
</feature>
<protein>
    <recommendedName>
        <fullName evidence="17">LRRC8 pannexin-like TM region domain-containing protein</fullName>
    </recommendedName>
</protein>
<keyword evidence="6 16" id="KW-0812">Transmembrane</keyword>
<feature type="transmembrane region" description="Helical" evidence="16">
    <location>
        <begin position="222"/>
        <end position="247"/>
    </location>
</feature>
<comment type="catalytic activity">
    <reaction evidence="14">
        <text>taurine(out) = taurine(in)</text>
        <dbReference type="Rhea" id="RHEA:66328"/>
        <dbReference type="ChEBI" id="CHEBI:507393"/>
    </reaction>
</comment>
<dbReference type="Gene3D" id="3.80.10.10">
    <property type="entry name" value="Ribonuclease Inhibitor"/>
    <property type="match status" value="2"/>
</dbReference>
<evidence type="ECO:0000256" key="9">
    <source>
        <dbReference type="ARBA" id="ARBA00023065"/>
    </source>
</evidence>
<comment type="catalytic activity">
    <reaction evidence="15">
        <text>chloride(in) = chloride(out)</text>
        <dbReference type="Rhea" id="RHEA:29823"/>
        <dbReference type="ChEBI" id="CHEBI:17996"/>
    </reaction>
</comment>
<evidence type="ECO:0000256" key="7">
    <source>
        <dbReference type="ARBA" id="ARBA00022737"/>
    </source>
</evidence>
<evidence type="ECO:0000256" key="3">
    <source>
        <dbReference type="ARBA" id="ARBA00022448"/>
    </source>
</evidence>
<keyword evidence="5" id="KW-0433">Leucine-rich repeat</keyword>
<proteinExistence type="inferred from homology"/>
<dbReference type="GO" id="GO:0034220">
    <property type="term" value="P:monoatomic ion transmembrane transport"/>
    <property type="evidence" value="ECO:0007669"/>
    <property type="project" value="UniProtKB-KW"/>
</dbReference>
<feature type="transmembrane region" description="Helical" evidence="16">
    <location>
        <begin position="285"/>
        <end position="307"/>
    </location>
</feature>
<evidence type="ECO:0000256" key="10">
    <source>
        <dbReference type="ARBA" id="ARBA00023136"/>
    </source>
</evidence>
<dbReference type="PROSITE" id="PS51450">
    <property type="entry name" value="LRR"/>
    <property type="match status" value="2"/>
</dbReference>
<keyword evidence="19" id="KW-1185">Reference proteome</keyword>
<dbReference type="Pfam" id="PF13855">
    <property type="entry name" value="LRR_8"/>
    <property type="match status" value="2"/>
</dbReference>
<evidence type="ECO:0000256" key="8">
    <source>
        <dbReference type="ARBA" id="ARBA00022989"/>
    </source>
</evidence>
<dbReference type="PANTHER" id="PTHR48051:SF1">
    <property type="entry name" value="RAS SUPPRESSOR PROTEIN 1"/>
    <property type="match status" value="1"/>
</dbReference>
<sequence length="784" mass="88576">MFSLSELAPLNQHQNQCKLLKPWWEVFMDYLGVLMLLASVLACTEQLSRDKLLCIPLDPHAGHTTPTINSQPQGRRTNLVYQQYVYISQVCYHDALPFCSRFFPYMALMQSLVLVTSGSFWLHFPHTSARIEHFLTILSKCCESPWTSQALFHAAQQDTAQETNVTYHSDSPLSQTHPFKTTVFENHDPQRDVSLDKNDGEQARALFEKVRKFRSHNENSTVIYQVYLAQTVFKLFLVVLIGCYTIPLLSSFSFSLNCEAEEQGLVGYSSFQCIHVLSSLLRNLLLAYMSLLGVYGLLNLYTLGWILHSALRQFSFPSVKDASSLKEFPDLRNDLAFLLHMLDQYDPLLVQRLSVFLSPLSEHPLGEDSLERSWGEEQLRAQVTVDTEGSSRLTLVALPRIPSAVYTLSHLHVLRLELITDARFTAQLSNIELHLYHCSAAIAPGALSVLQDRLEVLHLTFSHPSQLPRWVHCLRGLQQLHLSGHLYSEGVARSWALGSLRQLHHLRVLVIYSMLQRIPGELCEVASTLVRLEIHNEGTRLLAQSGLKRLFGLTEVLLQDCQLERLPSALTALTNLCSLDLQHNRLRTLEEIGGLSQLHHLSNLRLAYNQIVALPPCISVLQKLKLLDLANNQLHSVPLALFTLRGLQKLLLSGNLLQHLPGEVRALQSLTELDVSGNRLESLPSELFSGCLKLRVLNASHNYLRSLPRGVGALTEVHRLDLRSNSLEELPCELVHCSGLCGGGLLVEDWLYLSLPLLVRDLRSLWRASESCYTEAYTFLYLLL</sequence>
<evidence type="ECO:0000256" key="14">
    <source>
        <dbReference type="ARBA" id="ARBA00024158"/>
    </source>
</evidence>
<dbReference type="PANTHER" id="PTHR48051">
    <property type="match status" value="1"/>
</dbReference>
<evidence type="ECO:0000256" key="12">
    <source>
        <dbReference type="ARBA" id="ARBA00023303"/>
    </source>
</evidence>
<evidence type="ECO:0000256" key="16">
    <source>
        <dbReference type="SAM" id="Phobius"/>
    </source>
</evidence>
<dbReference type="InterPro" id="IPR050216">
    <property type="entry name" value="LRR_domain-containing"/>
</dbReference>
<dbReference type="InterPro" id="IPR003591">
    <property type="entry name" value="Leu-rich_rpt_typical-subtyp"/>
</dbReference>
<reference evidence="18" key="1">
    <citation type="submission" date="2025-08" db="UniProtKB">
        <authorList>
            <consortium name="Ensembl"/>
        </authorList>
    </citation>
    <scope>IDENTIFICATION</scope>
</reference>
<evidence type="ECO:0000313" key="18">
    <source>
        <dbReference type="Ensembl" id="ENSPMGP00000020451.1"/>
    </source>
</evidence>
<keyword evidence="12" id="KW-0407">Ion channel</keyword>
<keyword evidence="7" id="KW-0677">Repeat</keyword>
<comment type="subcellular location">
    <subcellularLocation>
        <location evidence="1">Cell membrane</location>
        <topology evidence="1">Multi-pass membrane protein</topology>
    </subcellularLocation>
</comment>
<name>A0A3B4AVU1_9GOBI</name>
<keyword evidence="4" id="KW-1003">Cell membrane</keyword>
<dbReference type="GO" id="GO:0005737">
    <property type="term" value="C:cytoplasm"/>
    <property type="evidence" value="ECO:0007669"/>
    <property type="project" value="TreeGrafter"/>
</dbReference>
<dbReference type="InterPro" id="IPR001611">
    <property type="entry name" value="Leu-rich_rpt"/>
</dbReference>
<dbReference type="SMART" id="SM00369">
    <property type="entry name" value="LRR_TYP"/>
    <property type="match status" value="8"/>
</dbReference>
<evidence type="ECO:0000256" key="5">
    <source>
        <dbReference type="ARBA" id="ARBA00022614"/>
    </source>
</evidence>
<comment type="similarity">
    <text evidence="2">Belongs to the LRRC8 family.</text>
</comment>
<evidence type="ECO:0000313" key="19">
    <source>
        <dbReference type="Proteomes" id="UP000261520"/>
    </source>
</evidence>
<evidence type="ECO:0000256" key="1">
    <source>
        <dbReference type="ARBA" id="ARBA00004651"/>
    </source>
</evidence>
<dbReference type="Proteomes" id="UP000261520">
    <property type="component" value="Unplaced"/>
</dbReference>
<organism evidence="18 19">
    <name type="scientific">Periophthalmus magnuspinnatus</name>
    <dbReference type="NCBI Taxonomy" id="409849"/>
    <lineage>
        <taxon>Eukaryota</taxon>
        <taxon>Metazoa</taxon>
        <taxon>Chordata</taxon>
        <taxon>Craniata</taxon>
        <taxon>Vertebrata</taxon>
        <taxon>Euteleostomi</taxon>
        <taxon>Actinopterygii</taxon>
        <taxon>Neopterygii</taxon>
        <taxon>Teleostei</taxon>
        <taxon>Neoteleostei</taxon>
        <taxon>Acanthomorphata</taxon>
        <taxon>Gobiaria</taxon>
        <taxon>Gobiiformes</taxon>
        <taxon>Gobioidei</taxon>
        <taxon>Gobiidae</taxon>
        <taxon>Oxudercinae</taxon>
        <taxon>Periophthalmus</taxon>
    </lineage>
</organism>
<keyword evidence="11" id="KW-1015">Disulfide bond</keyword>
<evidence type="ECO:0000256" key="13">
    <source>
        <dbReference type="ARBA" id="ARBA00024145"/>
    </source>
</evidence>
<dbReference type="InterPro" id="IPR032675">
    <property type="entry name" value="LRR_dom_sf"/>
</dbReference>
<comment type="catalytic activity">
    <reaction evidence="13">
        <text>iodide(out) = iodide(in)</text>
        <dbReference type="Rhea" id="RHEA:66324"/>
        <dbReference type="ChEBI" id="CHEBI:16382"/>
    </reaction>
</comment>
<evidence type="ECO:0000256" key="6">
    <source>
        <dbReference type="ARBA" id="ARBA00022692"/>
    </source>
</evidence>
<keyword evidence="3" id="KW-0813">Transport</keyword>
<keyword evidence="8 16" id="KW-1133">Transmembrane helix</keyword>
<evidence type="ECO:0000256" key="11">
    <source>
        <dbReference type="ARBA" id="ARBA00023157"/>
    </source>
</evidence>
<dbReference type="SMART" id="SM00364">
    <property type="entry name" value="LRR_BAC"/>
    <property type="match status" value="4"/>
</dbReference>
<evidence type="ECO:0000256" key="4">
    <source>
        <dbReference type="ARBA" id="ARBA00022475"/>
    </source>
</evidence>
<dbReference type="GO" id="GO:0005886">
    <property type="term" value="C:plasma membrane"/>
    <property type="evidence" value="ECO:0007669"/>
    <property type="project" value="UniProtKB-SubCell"/>
</dbReference>
<dbReference type="Ensembl" id="ENSPMGT00000021787.1">
    <property type="protein sequence ID" value="ENSPMGP00000020451.1"/>
    <property type="gene ID" value="ENSPMGG00000016530.1"/>
</dbReference>